<evidence type="ECO:0000313" key="2">
    <source>
        <dbReference type="Proteomes" id="UP000267077"/>
    </source>
</evidence>
<accession>A0A432LPH2</accession>
<dbReference type="PANTHER" id="PTHR37549:SF1">
    <property type="entry name" value="LIPOPROTEIN LPRI"/>
    <property type="match status" value="1"/>
</dbReference>
<gene>
    <name evidence="1" type="ORF">EKH79_14370</name>
</gene>
<dbReference type="Proteomes" id="UP000267077">
    <property type="component" value="Unassembled WGS sequence"/>
</dbReference>
<dbReference type="EMBL" id="RYZR01000007">
    <property type="protein sequence ID" value="RUL62089.1"/>
    <property type="molecule type" value="Genomic_DNA"/>
</dbReference>
<evidence type="ECO:0000313" key="1">
    <source>
        <dbReference type="EMBL" id="RUL62089.1"/>
    </source>
</evidence>
<keyword evidence="2" id="KW-1185">Reference proteome</keyword>
<dbReference type="AlphaFoldDB" id="A0A432LPH2"/>
<comment type="caution">
    <text evidence="1">The sequence shown here is derived from an EMBL/GenBank/DDBJ whole genome shotgun (WGS) entry which is preliminary data.</text>
</comment>
<dbReference type="InterPro" id="IPR052755">
    <property type="entry name" value="Lysozyme_Inhibitor_LprI"/>
</dbReference>
<dbReference type="GO" id="GO:0005576">
    <property type="term" value="C:extracellular region"/>
    <property type="evidence" value="ECO:0007669"/>
    <property type="project" value="TreeGrafter"/>
</dbReference>
<proteinExistence type="predicted"/>
<dbReference type="RefSeq" id="WP_126674533.1">
    <property type="nucleotide sequence ID" value="NZ_RYZR01000007.1"/>
</dbReference>
<organism evidence="1 2">
    <name type="scientific">Dyella dinghuensis</name>
    <dbReference type="NCBI Taxonomy" id="1920169"/>
    <lineage>
        <taxon>Bacteria</taxon>
        <taxon>Pseudomonadati</taxon>
        <taxon>Pseudomonadota</taxon>
        <taxon>Gammaproteobacteria</taxon>
        <taxon>Lysobacterales</taxon>
        <taxon>Rhodanobacteraceae</taxon>
        <taxon>Dyella</taxon>
    </lineage>
</organism>
<name>A0A432LPH2_9GAMM</name>
<protein>
    <submittedName>
        <fullName evidence="1">DUF1311 domain-containing protein</fullName>
    </submittedName>
</protein>
<sequence>MAIQLVGVGCAALNVSPGGHSGDPIAAARDAKLKTSRLRGSSTMWIRRFVAGMLLCSPLMACAAGFDCKQAANSAEHTICDDPALSSLDGQMMAAYTQALHRAGSNQDRLMRDQRNWLAERNEMASLYFDHESVRQENTKGIERFYQQRIDFLNHLFVTADQTSPLLKAVALKLSTSAAPGDYDYKIGWKALGGDGSVFDMPEEHAYTVGEVGKYIPVENQAGLSEVIGSLPSASNDDRVTLALLPSAKFGGLYQVGGTLECVSWSLFTWQRQAIAPIKTPEILDQNCWTATGVFAGFQGQLYAISDSVKLTSSDISVQLLTGSDWGAQSRLLVRYDYRLSKPIAYCDSSSKDCDALTALADAYARRYSRSRVVEILNSPLSAEEQKSFDAMLKAAPDERTQVELPTFGATVVGYTNFADGSVWFPARMHGELMLGRIGHGGLGWRSNDNWYVGFWHWDGKSLSPVIGVIIPVQRGDFLLSADVRPIREILGTNVQ</sequence>
<dbReference type="OrthoDB" id="5957809at2"/>
<reference evidence="1 2" key="1">
    <citation type="submission" date="2018-12" db="EMBL/GenBank/DDBJ databases">
        <title>Dyella dinghuensis sp. nov. DHOA06 and Dyella choica sp. nov. 4M-K27, isolated from forest soil.</title>
        <authorList>
            <person name="Qiu L.-H."/>
            <person name="Gao Z.-H."/>
        </authorList>
    </citation>
    <scope>NUCLEOTIDE SEQUENCE [LARGE SCALE GENOMIC DNA]</scope>
    <source>
        <strain evidence="1 2">DHOA06</strain>
    </source>
</reference>
<dbReference type="PANTHER" id="PTHR37549">
    <property type="entry name" value="LIPOPROTEIN LPRI"/>
    <property type="match status" value="1"/>
</dbReference>
<dbReference type="Gene3D" id="1.20.1270.180">
    <property type="match status" value="1"/>
</dbReference>